<dbReference type="Pfam" id="PF00482">
    <property type="entry name" value="T2SSF"/>
    <property type="match status" value="2"/>
</dbReference>
<keyword evidence="5 7" id="KW-1133">Transmembrane helix</keyword>
<keyword evidence="3" id="KW-1003">Cell membrane</keyword>
<feature type="transmembrane region" description="Helical" evidence="7">
    <location>
        <begin position="125"/>
        <end position="147"/>
    </location>
</feature>
<evidence type="ECO:0000256" key="1">
    <source>
        <dbReference type="ARBA" id="ARBA00004651"/>
    </source>
</evidence>
<name>A0A0A3J6Y5_9BACL</name>
<dbReference type="PANTHER" id="PTHR30012">
    <property type="entry name" value="GENERAL SECRETION PATHWAY PROTEIN"/>
    <property type="match status" value="1"/>
</dbReference>
<dbReference type="GO" id="GO:0005886">
    <property type="term" value="C:plasma membrane"/>
    <property type="evidence" value="ECO:0007669"/>
    <property type="project" value="UniProtKB-SubCell"/>
</dbReference>
<protein>
    <recommendedName>
        <fullName evidence="8">Type II secretion system protein GspF domain-containing protein</fullName>
    </recommendedName>
</protein>
<keyword evidence="10" id="KW-1185">Reference proteome</keyword>
<dbReference type="OrthoDB" id="1638902at2"/>
<comment type="caution">
    <text evidence="9">The sequence shown here is derived from an EMBL/GenBank/DDBJ whole genome shotgun (WGS) entry which is preliminary data.</text>
</comment>
<feature type="domain" description="Type II secretion system protein GspF" evidence="8">
    <location>
        <begin position="227"/>
        <end position="349"/>
    </location>
</feature>
<evidence type="ECO:0000256" key="7">
    <source>
        <dbReference type="SAM" id="Phobius"/>
    </source>
</evidence>
<dbReference type="InterPro" id="IPR003004">
    <property type="entry name" value="GspF/PilC"/>
</dbReference>
<sequence length="357" mass="41136">MDNMFTQVFNLKNRIIAKRNESVENIPSLLERMSTLLDEGYTLADSIIMLLPYHVKNIESWQMKIEEHLRNGGNIIELFDILSIPRHYLISIKIAEENGTLVETLKAISKEMEFNEKTKKKLGKLLLYPVILLLFLISIFVAFRTFFLPNIEQIIESRAQNGLSSLAMTKVFLYFPDVLLTFTLLITIVCICFFLYLKNSPIKRQIEMLLRLPIVSYFFKLHMTMNFSRMVGSLVAGGLSLQQALEILHQQDLNRYLKEVALKVKHGVLYGDSLSQVVQSSDLFFSKCDEFIKHGEKSGYLGRELMIYSDLLNEKMHSIIKISLSLVQPFFFVLIALSIIAAYLSILLPMYNIIEVI</sequence>
<dbReference type="Proteomes" id="UP000030595">
    <property type="component" value="Unassembled WGS sequence"/>
</dbReference>
<dbReference type="Gene3D" id="1.20.81.30">
    <property type="entry name" value="Type II secretion system (T2SS), domain F"/>
    <property type="match status" value="2"/>
</dbReference>
<dbReference type="PRINTS" id="PR00812">
    <property type="entry name" value="BCTERIALGSPF"/>
</dbReference>
<dbReference type="AlphaFoldDB" id="A0A0A3J6Y5"/>
<evidence type="ECO:0000256" key="3">
    <source>
        <dbReference type="ARBA" id="ARBA00022475"/>
    </source>
</evidence>
<dbReference type="PANTHER" id="PTHR30012:SF0">
    <property type="entry name" value="TYPE II SECRETION SYSTEM PROTEIN F-RELATED"/>
    <property type="match status" value="1"/>
</dbReference>
<evidence type="ECO:0000256" key="6">
    <source>
        <dbReference type="ARBA" id="ARBA00023136"/>
    </source>
</evidence>
<evidence type="ECO:0000313" key="9">
    <source>
        <dbReference type="EMBL" id="KGR91505.1"/>
    </source>
</evidence>
<dbReference type="eggNOG" id="COG1459">
    <property type="taxonomic scope" value="Bacteria"/>
</dbReference>
<evidence type="ECO:0000259" key="8">
    <source>
        <dbReference type="Pfam" id="PF00482"/>
    </source>
</evidence>
<keyword evidence="6 7" id="KW-0472">Membrane</keyword>
<feature type="transmembrane region" description="Helical" evidence="7">
    <location>
        <begin position="171"/>
        <end position="197"/>
    </location>
</feature>
<comment type="similarity">
    <text evidence="2">Belongs to the GSP F family.</text>
</comment>
<gene>
    <name evidence="9" type="ORF">CD30_05470</name>
</gene>
<dbReference type="InterPro" id="IPR018076">
    <property type="entry name" value="T2SS_GspF_dom"/>
</dbReference>
<feature type="domain" description="Type II secretion system protein GspF" evidence="8">
    <location>
        <begin position="30"/>
        <end position="149"/>
    </location>
</feature>
<accession>A0A0A3J6Y5</accession>
<proteinExistence type="inferred from homology"/>
<evidence type="ECO:0000256" key="2">
    <source>
        <dbReference type="ARBA" id="ARBA00005745"/>
    </source>
</evidence>
<feature type="transmembrane region" description="Helical" evidence="7">
    <location>
        <begin position="330"/>
        <end position="354"/>
    </location>
</feature>
<dbReference type="EMBL" id="JPVQ01000006">
    <property type="protein sequence ID" value="KGR91505.1"/>
    <property type="molecule type" value="Genomic_DNA"/>
</dbReference>
<evidence type="ECO:0000313" key="10">
    <source>
        <dbReference type="Proteomes" id="UP000030595"/>
    </source>
</evidence>
<dbReference type="InterPro" id="IPR047692">
    <property type="entry name" value="T4P_ComGB"/>
</dbReference>
<organism evidence="9 10">
    <name type="scientific">Ureibacillus massiliensis 4400831 = CIP 108448 = CCUG 49529</name>
    <dbReference type="NCBI Taxonomy" id="1211035"/>
    <lineage>
        <taxon>Bacteria</taxon>
        <taxon>Bacillati</taxon>
        <taxon>Bacillota</taxon>
        <taxon>Bacilli</taxon>
        <taxon>Bacillales</taxon>
        <taxon>Caryophanaceae</taxon>
        <taxon>Ureibacillus</taxon>
    </lineage>
</organism>
<dbReference type="NCBIfam" id="NF041012">
    <property type="entry name" value="T4P_ComGB"/>
    <property type="match status" value="1"/>
</dbReference>
<dbReference type="InterPro" id="IPR042094">
    <property type="entry name" value="T2SS_GspF_sf"/>
</dbReference>
<comment type="subcellular location">
    <subcellularLocation>
        <location evidence="1">Cell membrane</location>
        <topology evidence="1">Multi-pass membrane protein</topology>
    </subcellularLocation>
</comment>
<evidence type="ECO:0000256" key="4">
    <source>
        <dbReference type="ARBA" id="ARBA00022692"/>
    </source>
</evidence>
<keyword evidence="4 7" id="KW-0812">Transmembrane</keyword>
<evidence type="ECO:0000256" key="5">
    <source>
        <dbReference type="ARBA" id="ARBA00022989"/>
    </source>
</evidence>
<reference evidence="9 10" key="1">
    <citation type="submission" date="2014-02" db="EMBL/GenBank/DDBJ databases">
        <title>Draft genome sequence of Lysinibacillus massiliensis CCUG 49529.</title>
        <authorList>
            <person name="Zhang F."/>
            <person name="Wang G."/>
            <person name="Zhang L."/>
        </authorList>
    </citation>
    <scope>NUCLEOTIDE SEQUENCE [LARGE SCALE GENOMIC DNA]</scope>
    <source>
        <strain evidence="9 10">CCUG 49529</strain>
    </source>
</reference>